<dbReference type="GeneID" id="96003317"/>
<evidence type="ECO:0000313" key="4">
    <source>
        <dbReference type="EMBL" id="KAL1589654.1"/>
    </source>
</evidence>
<dbReference type="InterPro" id="IPR031924">
    <property type="entry name" value="GH115"/>
</dbReference>
<evidence type="ECO:0000313" key="5">
    <source>
        <dbReference type="Proteomes" id="UP000803884"/>
    </source>
</evidence>
<dbReference type="Proteomes" id="UP000803884">
    <property type="component" value="Unassembled WGS sequence"/>
</dbReference>
<evidence type="ECO:0000256" key="1">
    <source>
        <dbReference type="ARBA" id="ARBA00022801"/>
    </source>
</evidence>
<comment type="caution">
    <text evidence="4">The sequence shown here is derived from an EMBL/GenBank/DDBJ whole genome shotgun (WGS) entry which is preliminary data.</text>
</comment>
<keyword evidence="5" id="KW-1185">Reference proteome</keyword>
<feature type="chain" id="PRO_5044253428" description="Gylcosyl hydrolase 115 C-terminal domain-containing protein" evidence="2">
    <location>
        <begin position="21"/>
        <end position="1009"/>
    </location>
</feature>
<dbReference type="GO" id="GO:0016787">
    <property type="term" value="F:hydrolase activity"/>
    <property type="evidence" value="ECO:0007669"/>
    <property type="project" value="UniProtKB-KW"/>
</dbReference>
<dbReference type="Gene3D" id="1.20.58.2150">
    <property type="match status" value="1"/>
</dbReference>
<accession>A0AB34L2U4</accession>
<dbReference type="RefSeq" id="XP_069232759.1">
    <property type="nucleotide sequence ID" value="XM_069370479.1"/>
</dbReference>
<dbReference type="InterPro" id="IPR029018">
    <property type="entry name" value="Hex-like_dom2"/>
</dbReference>
<protein>
    <recommendedName>
        <fullName evidence="3">Gylcosyl hydrolase 115 C-terminal domain-containing protein</fullName>
    </recommendedName>
</protein>
<evidence type="ECO:0000256" key="2">
    <source>
        <dbReference type="SAM" id="SignalP"/>
    </source>
</evidence>
<dbReference type="PANTHER" id="PTHR37842">
    <property type="match status" value="1"/>
</dbReference>
<gene>
    <name evidence="4" type="ORF">WHR41_01873</name>
</gene>
<reference evidence="4 5" key="1">
    <citation type="journal article" date="2020" name="Microbiol. Resour. Announc.">
        <title>Draft Genome Sequence of a Cladosporium Species Isolated from the Mesophotic Ascidian Didemnum maculosum.</title>
        <authorList>
            <person name="Gioti A."/>
            <person name="Siaperas R."/>
            <person name="Nikolaivits E."/>
            <person name="Le Goff G."/>
            <person name="Ouazzani J."/>
            <person name="Kotoulas G."/>
            <person name="Topakas E."/>
        </authorList>
    </citation>
    <scope>NUCLEOTIDE SEQUENCE [LARGE SCALE GENOMIC DNA]</scope>
    <source>
        <strain evidence="4 5">TM138-S3</strain>
    </source>
</reference>
<dbReference type="EMBL" id="JAAQHG020000004">
    <property type="protein sequence ID" value="KAL1589654.1"/>
    <property type="molecule type" value="Genomic_DNA"/>
</dbReference>
<organism evidence="4 5">
    <name type="scientific">Cladosporium halotolerans</name>
    <dbReference type="NCBI Taxonomy" id="1052096"/>
    <lineage>
        <taxon>Eukaryota</taxon>
        <taxon>Fungi</taxon>
        <taxon>Dikarya</taxon>
        <taxon>Ascomycota</taxon>
        <taxon>Pezizomycotina</taxon>
        <taxon>Dothideomycetes</taxon>
        <taxon>Dothideomycetidae</taxon>
        <taxon>Cladosporiales</taxon>
        <taxon>Cladosporiaceae</taxon>
        <taxon>Cladosporium</taxon>
    </lineage>
</organism>
<dbReference type="Pfam" id="PF15979">
    <property type="entry name" value="Glyco_hydro_115"/>
    <property type="match status" value="1"/>
</dbReference>
<dbReference type="AlphaFoldDB" id="A0AB34L2U4"/>
<dbReference type="InterPro" id="IPR042301">
    <property type="entry name" value="GH115_sf"/>
</dbReference>
<keyword evidence="1" id="KW-0378">Hydrolase</keyword>
<dbReference type="Gene3D" id="3.30.379.10">
    <property type="entry name" value="Chitobiase/beta-hexosaminidase domain 2-like"/>
    <property type="match status" value="1"/>
</dbReference>
<name>A0AB34L2U4_9PEZI</name>
<dbReference type="InterPro" id="IPR041437">
    <property type="entry name" value="GH115_C"/>
</dbReference>
<proteinExistence type="predicted"/>
<feature type="domain" description="Gylcosyl hydrolase 115 C-terminal" evidence="3">
    <location>
        <begin position="830"/>
        <end position="1005"/>
    </location>
</feature>
<evidence type="ECO:0000259" key="3">
    <source>
        <dbReference type="Pfam" id="PF17829"/>
    </source>
</evidence>
<dbReference type="PANTHER" id="PTHR37842:SF2">
    <property type="entry name" value="GYLCOSYL HYDROLASE 115 C-TERMINAL DOMAIN-CONTAINING PROTEIN"/>
    <property type="match status" value="1"/>
</dbReference>
<keyword evidence="2" id="KW-0732">Signal</keyword>
<dbReference type="Gene3D" id="3.20.20.520">
    <property type="entry name" value="Glycosyl hydrolase family 115"/>
    <property type="match status" value="1"/>
</dbReference>
<feature type="signal peptide" evidence="2">
    <location>
        <begin position="1"/>
        <end position="20"/>
    </location>
</feature>
<sequence length="1009" mass="111799">MKVTGLVSSAFFCSTALAIGQKPTINFNGTGIRLAEGGSSVQLYADNGDWPGVLRVVDDLAEDFGRVTGTKGTVTLLGKETSPSLNASTTFNVTGKTGFGTSGPGRYDRRGGAIIAGTIGNSTIIDRLISEGKVDVSEVEGSWEAYVSTVVDNPVQGVSRAVVIAGADKRGTIYGLYSVSEQIGVSPWYFWADSPPQKHSSIYAQTVTVVQKSPSVKYRGIFLNDEAPALTGHIQAKFHDSPWGPGYNAEFYATVFELLLRLRANYLWPAMWNSMFNVDDPRSQPLADEYGIVMGTSHTEPMMRATKEWSEFGNGTWSWETNNETIYPFFVEGAERSAPYESVVTMGMRGYHDTPIGPTNDIVLLEAIVAAQTEILTDIWGEDAVSDPSVVPQMWCLYKEVQGYIDAGMEVPDYITLLWADDNFGNIRRLPRGNETDRSGGAGVYYHFDYVGDPRSYKWINTAKLQKTWEQMHMAYERNAREIWVVNVGDLKPLELPISHMMDLAYDISLWDKDSVPTWLKHWASREFGTSVASQTAELMNNYTKTVGRRKYELTDVSTYNIINYEEADRVMATWKNMADVAETIYNSLPEETKAAFFEMVYHPVTAGYVLHDIMISTAKNNLYAGQGRNSANALADHVREQFNRDHELSAEYNSMLDGKWEHMMDQTHIGYRYWQQPMRQVLPGLQYVQTQERALTGDMGVTTESSNATVPGDDPYHDNGSNSLTMQPLDPYGATSRWIEIFCVGTQDFDWNITANVSFVSFSQSSGSLSPSGETDVRIYATIDWEQAPEGSGMVQLNVSSSTDYGAQFNMPQLMMPYTHTSVPDAFSGHVESDRHVSIEAEHWTSVTNSSSAHYEVITGLSRTLSGVTLSPITAPSFTTSNAPGLTYDFYTFSASSVTNLTNITVVMTPNLNTIPDRPLRYAIQLDDQEVKTVQPVIDQPNGANPRDWNTAVANNAWLGTSNFTYSGPGEHTLKLWALEPGLVFNSVWVNLGGIKPSYLGPPESARV</sequence>
<dbReference type="Gene3D" id="2.60.120.1620">
    <property type="match status" value="1"/>
</dbReference>
<dbReference type="Pfam" id="PF17829">
    <property type="entry name" value="GH115_C"/>
    <property type="match status" value="1"/>
</dbReference>